<dbReference type="EMBL" id="JAACJS010000015">
    <property type="protein sequence ID" value="NCI51423.1"/>
    <property type="molecule type" value="Genomic_DNA"/>
</dbReference>
<dbReference type="Proteomes" id="UP000753802">
    <property type="component" value="Unassembled WGS sequence"/>
</dbReference>
<dbReference type="PANTHER" id="PTHR48081:SF6">
    <property type="entry name" value="PEPTIDASE S9 PROLYL OLIGOPEPTIDASE CATALYTIC DOMAIN-CONTAINING PROTEIN"/>
    <property type="match status" value="1"/>
</dbReference>
<evidence type="ECO:0000259" key="3">
    <source>
        <dbReference type="Pfam" id="PF20434"/>
    </source>
</evidence>
<sequence>MKKLLSITTVILLAFPLITLAQMKKISEPIRLWPNGAPGEQPNPPAEKDNTKPTDNKPAGRPVIRLANVSDPIITVYYPDKEKNTGAAMVVCPGGGYSILAIDLEGTEVCEWLNSIGITAILLKYRVPAKKDVPRYQPPLQDAQRALGLVRYNAQKWGIDAARIGIMGFSAGGHLSATLSNNYSKRTYDPVDEADKISCRPDFVALVYPAYLTVKDEGDKIANELTITAETPPTFLVQTEDDGVRVETSLFYYLALKKANIPAEMHLYAKGGHGYGMRARGTGIETWPERMKEWLMTGKIISGK</sequence>
<dbReference type="GO" id="GO:0016787">
    <property type="term" value="F:hydrolase activity"/>
    <property type="evidence" value="ECO:0007669"/>
    <property type="project" value="UniProtKB-KW"/>
</dbReference>
<name>A0ABW9ZW94_9BACT</name>
<accession>A0ABW9ZW94</accession>
<dbReference type="InterPro" id="IPR049492">
    <property type="entry name" value="BD-FAE-like_dom"/>
</dbReference>
<comment type="caution">
    <text evidence="4">The sequence shown here is derived from an EMBL/GenBank/DDBJ whole genome shotgun (WGS) entry which is preliminary data.</text>
</comment>
<gene>
    <name evidence="4" type="ORF">GWC95_15955</name>
</gene>
<protein>
    <submittedName>
        <fullName evidence="4">Alpha/beta hydrolase</fullName>
    </submittedName>
</protein>
<dbReference type="InterPro" id="IPR050300">
    <property type="entry name" value="GDXG_lipolytic_enzyme"/>
</dbReference>
<dbReference type="SUPFAM" id="SSF53474">
    <property type="entry name" value="alpha/beta-Hydrolases"/>
    <property type="match status" value="1"/>
</dbReference>
<feature type="compositionally biased region" description="Basic and acidic residues" evidence="2">
    <location>
        <begin position="46"/>
        <end position="55"/>
    </location>
</feature>
<keyword evidence="1 4" id="KW-0378">Hydrolase</keyword>
<evidence type="ECO:0000256" key="2">
    <source>
        <dbReference type="SAM" id="MobiDB-lite"/>
    </source>
</evidence>
<dbReference type="RefSeq" id="WP_161819707.1">
    <property type="nucleotide sequence ID" value="NZ_JAACJS010000015.1"/>
</dbReference>
<evidence type="ECO:0000313" key="4">
    <source>
        <dbReference type="EMBL" id="NCI51423.1"/>
    </source>
</evidence>
<organism evidence="4 5">
    <name type="scientific">Sediminibacterium roseum</name>
    <dbReference type="NCBI Taxonomy" id="1978412"/>
    <lineage>
        <taxon>Bacteria</taxon>
        <taxon>Pseudomonadati</taxon>
        <taxon>Bacteroidota</taxon>
        <taxon>Chitinophagia</taxon>
        <taxon>Chitinophagales</taxon>
        <taxon>Chitinophagaceae</taxon>
        <taxon>Sediminibacterium</taxon>
    </lineage>
</organism>
<dbReference type="Gene3D" id="3.40.50.1820">
    <property type="entry name" value="alpha/beta hydrolase"/>
    <property type="match status" value="1"/>
</dbReference>
<evidence type="ECO:0000256" key="1">
    <source>
        <dbReference type="ARBA" id="ARBA00022801"/>
    </source>
</evidence>
<dbReference type="Pfam" id="PF20434">
    <property type="entry name" value="BD-FAE"/>
    <property type="match status" value="1"/>
</dbReference>
<keyword evidence="5" id="KW-1185">Reference proteome</keyword>
<feature type="domain" description="BD-FAE-like" evidence="3">
    <location>
        <begin position="76"/>
        <end position="184"/>
    </location>
</feature>
<proteinExistence type="predicted"/>
<dbReference type="InterPro" id="IPR029058">
    <property type="entry name" value="AB_hydrolase_fold"/>
</dbReference>
<feature type="region of interest" description="Disordered" evidence="2">
    <location>
        <begin position="32"/>
        <end position="62"/>
    </location>
</feature>
<evidence type="ECO:0000313" key="5">
    <source>
        <dbReference type="Proteomes" id="UP000753802"/>
    </source>
</evidence>
<dbReference type="PANTHER" id="PTHR48081">
    <property type="entry name" value="AB HYDROLASE SUPERFAMILY PROTEIN C4A8.06C"/>
    <property type="match status" value="1"/>
</dbReference>
<reference evidence="4 5" key="1">
    <citation type="submission" date="2020-01" db="EMBL/GenBank/DDBJ databases">
        <title>Genome analysis.</title>
        <authorList>
            <person name="Wu S."/>
            <person name="Wang G."/>
        </authorList>
    </citation>
    <scope>NUCLEOTIDE SEQUENCE [LARGE SCALE GENOMIC DNA]</scope>
    <source>
        <strain evidence="4 5">SYL130</strain>
    </source>
</reference>